<evidence type="ECO:0000256" key="1">
    <source>
        <dbReference type="ARBA" id="ARBA00022490"/>
    </source>
</evidence>
<feature type="short sequence motif" description="Interaction with polymerase core subunit RpoC" evidence="6">
    <location>
        <begin position="411"/>
        <end position="414"/>
    </location>
</feature>
<dbReference type="InterPro" id="IPR000943">
    <property type="entry name" value="RNA_pol_sigma70"/>
</dbReference>
<dbReference type="CDD" id="cd06171">
    <property type="entry name" value="Sigma70_r4"/>
    <property type="match status" value="1"/>
</dbReference>
<dbReference type="PROSITE" id="PS00715">
    <property type="entry name" value="SIGMA70_1"/>
    <property type="match status" value="1"/>
</dbReference>
<dbReference type="Gene3D" id="1.10.10.10">
    <property type="entry name" value="Winged helix-like DNA-binding domain superfamily/Winged helix DNA-binding domain"/>
    <property type="match status" value="2"/>
</dbReference>
<dbReference type="GO" id="GO:0006352">
    <property type="term" value="P:DNA-templated transcription initiation"/>
    <property type="evidence" value="ECO:0007669"/>
    <property type="project" value="UniProtKB-UniRule"/>
</dbReference>
<dbReference type="FunFam" id="1.10.601.10:FF:000001">
    <property type="entry name" value="RNA polymerase sigma factor SigA"/>
    <property type="match status" value="1"/>
</dbReference>
<dbReference type="OrthoDB" id="9809557at2"/>
<dbReference type="InterPro" id="IPR007624">
    <property type="entry name" value="RNA_pol_sigma70_r3"/>
</dbReference>
<dbReference type="InterPro" id="IPR036388">
    <property type="entry name" value="WH-like_DNA-bd_sf"/>
</dbReference>
<comment type="function">
    <text evidence="6">Sigma factors are initiation factors that promote the attachment of RNA polymerase to specific initiation sites and are then released. This sigma factor is the primary sigma factor during exponential growth.</text>
</comment>
<proteinExistence type="inferred from homology"/>
<dbReference type="EMBL" id="CP025544">
    <property type="protein sequence ID" value="AXK60840.1"/>
    <property type="molecule type" value="Genomic_DNA"/>
</dbReference>
<dbReference type="Pfam" id="PF04545">
    <property type="entry name" value="Sigma70_r4"/>
    <property type="match status" value="1"/>
</dbReference>
<keyword evidence="5 6" id="KW-0804">Transcription</keyword>
<dbReference type="RefSeq" id="WP_115585855.1">
    <property type="nucleotide sequence ID" value="NZ_CP025544.1"/>
</dbReference>
<sequence>MIKKVAGKPTKYSKLSAMKDVAAAEKPISIEDAIKAFLDEGKKNRFVTYESVIEFGDEHKFSEADANKFLKSIEKNNIELVMQEEISADPLFSADDMRTSNTDESASFTIGKINSTLYLQDDKDEEDEDDKEDKAETRHTSDSSQVADGVKCYLRDIGKIPLLNKATEAAIASKIASGKAESIRALSYFPIIHKELSIIGDKITKETIQLKDIIQFSEFDEENLPNLQEEKKYLLKIITKIKKLIQNEKAIYVSYKGLLTTQAAKQEMLDKVRENKEEISVTISSIKLSNKLIRKLGKKIDKGINKILERRRFVEKMNLTITSLKKSKDRDEEKQATINDYEVQARIATKTIRKAENELGLPSAKSIEFYKKFLKGQAKDKQAKSDLAQANLRLVVNIAKKYVNRGLHFLDLIQEGNIGLMKAVEKFEFERGYKFSTYATWWIRQAITRAIADQSRTIRVPVHMVETLNKINKIKHSFLQDSGREPTYEELAKKLNLDEKKIKNIIKISKEPISLETPVGDSNDASIKDFIESENEFSPSDIVANSDLKEKVREVLKTLTPREEKVLKMRFGIDVASEHTLEEVGKDFSVTRERIRQIEVKALKKLKHPSRSKKLQSFFEKEFNNTDVDDNE</sequence>
<dbReference type="Gene3D" id="1.10.601.10">
    <property type="entry name" value="RNA Polymerase Primary Sigma Factor"/>
    <property type="match status" value="1"/>
</dbReference>
<keyword evidence="1 6" id="KW-0963">Cytoplasm</keyword>
<dbReference type="InterPro" id="IPR013325">
    <property type="entry name" value="RNA_pol_sigma_r2"/>
</dbReference>
<dbReference type="NCBIfam" id="TIGR02393">
    <property type="entry name" value="RpoD_Cterm"/>
    <property type="match status" value="1"/>
</dbReference>
<dbReference type="InterPro" id="IPR009042">
    <property type="entry name" value="RNA_pol_sigma70_r1_2"/>
</dbReference>
<dbReference type="InterPro" id="IPR050239">
    <property type="entry name" value="Sigma-70_RNA_pol_init_factors"/>
</dbReference>
<dbReference type="PRINTS" id="PR00046">
    <property type="entry name" value="SIGMA70FCT"/>
</dbReference>
<dbReference type="InterPro" id="IPR014284">
    <property type="entry name" value="RNA_pol_sigma-70_dom"/>
</dbReference>
<feature type="compositionally biased region" description="Acidic residues" evidence="7">
    <location>
        <begin position="122"/>
        <end position="131"/>
    </location>
</feature>
<evidence type="ECO:0000259" key="9">
    <source>
        <dbReference type="PROSITE" id="PS00716"/>
    </source>
</evidence>
<dbReference type="InterPro" id="IPR013324">
    <property type="entry name" value="RNA_pol_sigma_r3/r4-like"/>
</dbReference>
<keyword evidence="3 6" id="KW-0731">Sigma factor</keyword>
<dbReference type="Pfam" id="PF04539">
    <property type="entry name" value="Sigma70_r3"/>
    <property type="match status" value="1"/>
</dbReference>
<evidence type="ECO:0000313" key="10">
    <source>
        <dbReference type="EMBL" id="AXK60840.1"/>
    </source>
</evidence>
<feature type="DNA-binding region" description="H-T-H motif" evidence="6">
    <location>
        <begin position="581"/>
        <end position="600"/>
    </location>
</feature>
<dbReference type="PROSITE" id="PS00716">
    <property type="entry name" value="SIGMA70_2"/>
    <property type="match status" value="1"/>
</dbReference>
<dbReference type="GO" id="GO:0003677">
    <property type="term" value="F:DNA binding"/>
    <property type="evidence" value="ECO:0007669"/>
    <property type="project" value="UniProtKB-UniRule"/>
</dbReference>
<feature type="region of interest" description="Sigma-70 factor domain-4" evidence="6">
    <location>
        <begin position="555"/>
        <end position="608"/>
    </location>
</feature>
<evidence type="ECO:0000256" key="4">
    <source>
        <dbReference type="ARBA" id="ARBA00023125"/>
    </source>
</evidence>
<dbReference type="PANTHER" id="PTHR30603:SF60">
    <property type="entry name" value="RNA POLYMERASE SIGMA FACTOR RPOD"/>
    <property type="match status" value="1"/>
</dbReference>
<keyword evidence="2 6" id="KW-0805">Transcription regulation</keyword>
<evidence type="ECO:0000256" key="3">
    <source>
        <dbReference type="ARBA" id="ARBA00023082"/>
    </source>
</evidence>
<dbReference type="Pfam" id="PF04542">
    <property type="entry name" value="Sigma70_r2"/>
    <property type="match status" value="1"/>
</dbReference>
<comment type="subunit">
    <text evidence="6">Interacts transiently with the RNA polymerase catalytic core.</text>
</comment>
<feature type="domain" description="RNA polymerase sigma-70" evidence="9">
    <location>
        <begin position="580"/>
        <end position="606"/>
    </location>
</feature>
<dbReference type="NCBIfam" id="TIGR02937">
    <property type="entry name" value="sigma70-ECF"/>
    <property type="match status" value="1"/>
</dbReference>
<dbReference type="SUPFAM" id="SSF88659">
    <property type="entry name" value="Sigma3 and sigma4 domains of RNA polymerase sigma factors"/>
    <property type="match status" value="2"/>
</dbReference>
<organism evidence="10 11">
    <name type="scientific">Candidatus Chromulinivorax destructor</name>
    <dbReference type="NCBI Taxonomy" id="2066483"/>
    <lineage>
        <taxon>Bacteria</taxon>
        <taxon>Candidatus Babelota</taxon>
        <taxon>Candidatus Babeliae</taxon>
        <taxon>Candidatus Babeliales</taxon>
        <taxon>Candidatus Chromulinivoraceae</taxon>
        <taxon>Candidatus Chromulinivorax</taxon>
    </lineage>
</organism>
<protein>
    <recommendedName>
        <fullName evidence="6">RNA polymerase sigma factor SigA</fullName>
    </recommendedName>
</protein>
<evidence type="ECO:0000313" key="11">
    <source>
        <dbReference type="Proteomes" id="UP000254834"/>
    </source>
</evidence>
<dbReference type="SUPFAM" id="SSF88946">
    <property type="entry name" value="Sigma2 domain of RNA polymerase sigma factors"/>
    <property type="match status" value="1"/>
</dbReference>
<feature type="compositionally biased region" description="Basic and acidic residues" evidence="7">
    <location>
        <begin position="132"/>
        <end position="141"/>
    </location>
</feature>
<evidence type="ECO:0000256" key="6">
    <source>
        <dbReference type="HAMAP-Rule" id="MF_00963"/>
    </source>
</evidence>
<dbReference type="Proteomes" id="UP000254834">
    <property type="component" value="Chromosome"/>
</dbReference>
<feature type="domain" description="RNA polymerase sigma-70" evidence="8">
    <location>
        <begin position="411"/>
        <end position="424"/>
    </location>
</feature>
<dbReference type="GO" id="GO:0005737">
    <property type="term" value="C:cytoplasm"/>
    <property type="evidence" value="ECO:0007669"/>
    <property type="project" value="UniProtKB-SubCell"/>
</dbReference>
<name>A0A345ZC23_9BACT</name>
<dbReference type="AlphaFoldDB" id="A0A345ZC23"/>
<evidence type="ECO:0000256" key="7">
    <source>
        <dbReference type="SAM" id="MobiDB-lite"/>
    </source>
</evidence>
<dbReference type="HAMAP" id="MF_00963">
    <property type="entry name" value="Sigma70_RpoD_SigA"/>
    <property type="match status" value="1"/>
</dbReference>
<comment type="subcellular location">
    <subcellularLocation>
        <location evidence="6">Cytoplasm</location>
    </subcellularLocation>
</comment>
<feature type="region of interest" description="Sigma-70 factor domain-3" evidence="6">
    <location>
        <begin position="466"/>
        <end position="542"/>
    </location>
</feature>
<reference evidence="10 11" key="1">
    <citation type="submission" date="2017-12" db="EMBL/GenBank/DDBJ databases">
        <title>Chromulinavorax destructans is a abundant pathogen of dominant heterotrophic picoflagllates.</title>
        <authorList>
            <person name="Deeg C.M."/>
            <person name="Zimmer M."/>
            <person name="Suttle C.A."/>
        </authorList>
    </citation>
    <scope>NUCLEOTIDE SEQUENCE [LARGE SCALE GENOMIC DNA]</scope>
    <source>
        <strain evidence="10 11">SeV1</strain>
    </source>
</reference>
<dbReference type="PANTHER" id="PTHR30603">
    <property type="entry name" value="RNA POLYMERASE SIGMA FACTOR RPO"/>
    <property type="match status" value="1"/>
</dbReference>
<evidence type="ECO:0000259" key="8">
    <source>
        <dbReference type="PROSITE" id="PS00715"/>
    </source>
</evidence>
<feature type="region of interest" description="Disordered" evidence="7">
    <location>
        <begin position="119"/>
        <end position="143"/>
    </location>
</feature>
<keyword evidence="4 6" id="KW-0238">DNA-binding</keyword>
<dbReference type="Pfam" id="PF00140">
    <property type="entry name" value="Sigma70_r1_2"/>
    <property type="match status" value="1"/>
</dbReference>
<evidence type="ECO:0000256" key="5">
    <source>
        <dbReference type="ARBA" id="ARBA00023163"/>
    </source>
</evidence>
<feature type="region of interest" description="Sigma-70 factor domain-2" evidence="6">
    <location>
        <begin position="387"/>
        <end position="457"/>
    </location>
</feature>
<dbReference type="InterPro" id="IPR007630">
    <property type="entry name" value="RNA_pol_sigma70_r4"/>
</dbReference>
<dbReference type="InterPro" id="IPR007627">
    <property type="entry name" value="RNA_pol_sigma70_r2"/>
</dbReference>
<evidence type="ECO:0000256" key="2">
    <source>
        <dbReference type="ARBA" id="ARBA00023015"/>
    </source>
</evidence>
<dbReference type="GO" id="GO:0016987">
    <property type="term" value="F:sigma factor activity"/>
    <property type="evidence" value="ECO:0007669"/>
    <property type="project" value="UniProtKB-UniRule"/>
</dbReference>
<accession>A0A345ZC23</accession>
<dbReference type="InterPro" id="IPR012760">
    <property type="entry name" value="RNA_pol_sigma_RpoD_C"/>
</dbReference>
<dbReference type="InterPro" id="IPR028630">
    <property type="entry name" value="Sigma70_RpoD"/>
</dbReference>
<dbReference type="KEGG" id="cdes:C0J27_03790"/>
<gene>
    <name evidence="10" type="primary">rpoD</name>
    <name evidence="6" type="synonym">sigA</name>
    <name evidence="10" type="ORF">C0J27_03790</name>
</gene>
<keyword evidence="11" id="KW-1185">Reference proteome</keyword>
<comment type="similarity">
    <text evidence="6">Belongs to the sigma-70 factor family. RpoD/SigA subfamily.</text>
</comment>